<feature type="compositionally biased region" description="Polar residues" evidence="1">
    <location>
        <begin position="216"/>
        <end position="231"/>
    </location>
</feature>
<dbReference type="InterPro" id="IPR013887">
    <property type="entry name" value="UPF0592"/>
</dbReference>
<feature type="compositionally biased region" description="Polar residues" evidence="1">
    <location>
        <begin position="542"/>
        <end position="565"/>
    </location>
</feature>
<protein>
    <submittedName>
        <fullName evidence="2">Uncharacterized protein</fullName>
    </submittedName>
</protein>
<sequence length="820" mass="91994">MMVHQKSNNGSDGTSVAGNTNPNPHFVSQEQNTNVSFYSEHNHSTLGGALSSSLLARPTQPKKTAMVNLTCPSTLFRADTGNRAWQTSITPTASTTEAEEPVVLSTVRTDTALLLPGTSTNSAYHATASLSSSSSSSSSAASSASHYRNASTSNCTSYAIMHSPIEMHVDYSALRKAFSKFQSKTKQRHDIAQQQVLPWFHKQPPCLAYPFRFSHQQGNKQPTNAHSTGKNHQQDSHTTANTAAASSTGSSFWSQKIIGYHVKEKDALSTGRIILLRWWRVLMSNAQQVPYAERCIYLECVLEIMSRAEFVEFDHSGSPSSTFDDWIAKSDDTILNEYRSLLSLTLRYAIGKLNQKAIYSNMILFCSKVLALCFFKVPGLAPALLRILPVKAQLTRRIRQELGDITADCSRYRPILSGAFSAHLHPLMVTDARSYQSAFRQAKSRLCPPITFAGNWIRRWQSDDSELFFFFYRHYHSTLKLYVKGAYPHVEQCTSIQRNALLSLSPGYMYLAAYFAGKIDALLHREIHSVTTVLHCSQQNANSAGSATNSEWHNRPATASGNKSMPNDPDMMTVVNKPLISTPTSTTTPAIIANGDNHAQHQQQRMARNPSKPRPLDAATHKYAECMAFCVTMADPQGLYYNMVNIWLRAVVKRTNFMVAESVFCLLDFIEVLILEMQCCQGNPKEGPFLDLPFLLDTLNILLTKSDHTISLLRALSFIYIHFPYLTSRTVLMETLCRQMLLSPPIFEKLLLHWNRNVRIFFLRCLFWRVARVYSPRSVRWTNSDTDHDTCDGQSCRQEWQNLSSGHAAQPKRPGDAYSS</sequence>
<accession>A0A1X2HUT9</accession>
<feature type="region of interest" description="Disordered" evidence="1">
    <location>
        <begin position="216"/>
        <end position="241"/>
    </location>
</feature>
<dbReference type="EMBL" id="MCGN01000001">
    <property type="protein sequence ID" value="ORZ03362.1"/>
    <property type="molecule type" value="Genomic_DNA"/>
</dbReference>
<feature type="region of interest" description="Disordered" evidence="1">
    <location>
        <begin position="1"/>
        <end position="28"/>
    </location>
</feature>
<feature type="region of interest" description="Disordered" evidence="1">
    <location>
        <begin position="542"/>
        <end position="569"/>
    </location>
</feature>
<dbReference type="AlphaFoldDB" id="A0A1X2HUT9"/>
<dbReference type="PANTHER" id="PTHR37988">
    <property type="entry name" value="UPF0592 MEMBRANE PROTEIN C7D4.03C"/>
    <property type="match status" value="1"/>
</dbReference>
<dbReference type="Pfam" id="PF08578">
    <property type="entry name" value="DUF1765"/>
    <property type="match status" value="1"/>
</dbReference>
<dbReference type="OMA" id="TQREICS"/>
<dbReference type="Proteomes" id="UP000242180">
    <property type="component" value="Unassembled WGS sequence"/>
</dbReference>
<organism evidence="2 3">
    <name type="scientific">Syncephalastrum racemosum</name>
    <name type="common">Filamentous fungus</name>
    <dbReference type="NCBI Taxonomy" id="13706"/>
    <lineage>
        <taxon>Eukaryota</taxon>
        <taxon>Fungi</taxon>
        <taxon>Fungi incertae sedis</taxon>
        <taxon>Mucoromycota</taxon>
        <taxon>Mucoromycotina</taxon>
        <taxon>Mucoromycetes</taxon>
        <taxon>Mucorales</taxon>
        <taxon>Syncephalastraceae</taxon>
        <taxon>Syncephalastrum</taxon>
    </lineage>
</organism>
<dbReference type="PANTHER" id="PTHR37988:SF1">
    <property type="entry name" value="UPF0592 MEMBRANE PROTEIN C7D4.03C"/>
    <property type="match status" value="1"/>
</dbReference>
<reference evidence="2 3" key="1">
    <citation type="submission" date="2016-07" db="EMBL/GenBank/DDBJ databases">
        <title>Pervasive Adenine N6-methylation of Active Genes in Fungi.</title>
        <authorList>
            <consortium name="DOE Joint Genome Institute"/>
            <person name="Mondo S.J."/>
            <person name="Dannebaum R.O."/>
            <person name="Kuo R.C."/>
            <person name="Labutti K."/>
            <person name="Haridas S."/>
            <person name="Kuo A."/>
            <person name="Salamov A."/>
            <person name="Ahrendt S.R."/>
            <person name="Lipzen A."/>
            <person name="Sullivan W."/>
            <person name="Andreopoulos W.B."/>
            <person name="Clum A."/>
            <person name="Lindquist E."/>
            <person name="Daum C."/>
            <person name="Ramamoorthy G.K."/>
            <person name="Gryganskyi A."/>
            <person name="Culley D."/>
            <person name="Magnuson J.K."/>
            <person name="James T.Y."/>
            <person name="O'Malley M.A."/>
            <person name="Stajich J.E."/>
            <person name="Spatafora J.W."/>
            <person name="Visel A."/>
            <person name="Grigoriev I.V."/>
        </authorList>
    </citation>
    <scope>NUCLEOTIDE SEQUENCE [LARGE SCALE GENOMIC DNA]</scope>
    <source>
        <strain evidence="2 3">NRRL 2496</strain>
    </source>
</reference>
<evidence type="ECO:0000313" key="2">
    <source>
        <dbReference type="EMBL" id="ORZ03362.1"/>
    </source>
</evidence>
<gene>
    <name evidence="2" type="ORF">BCR43DRAFT_46463</name>
</gene>
<name>A0A1X2HUT9_SYNRA</name>
<dbReference type="OrthoDB" id="296767at2759"/>
<dbReference type="InParanoid" id="A0A1X2HUT9"/>
<comment type="caution">
    <text evidence="2">The sequence shown here is derived from an EMBL/GenBank/DDBJ whole genome shotgun (WGS) entry which is preliminary data.</text>
</comment>
<evidence type="ECO:0000256" key="1">
    <source>
        <dbReference type="SAM" id="MobiDB-lite"/>
    </source>
</evidence>
<evidence type="ECO:0000313" key="3">
    <source>
        <dbReference type="Proteomes" id="UP000242180"/>
    </source>
</evidence>
<proteinExistence type="predicted"/>
<dbReference type="STRING" id="13706.A0A1X2HUT9"/>
<keyword evidence="3" id="KW-1185">Reference proteome</keyword>